<dbReference type="VEuPathDB" id="FungiDB:RhiirFUN_021072"/>
<organism evidence="1 2">
    <name type="scientific">Rhizophagus irregularis</name>
    <dbReference type="NCBI Taxonomy" id="588596"/>
    <lineage>
        <taxon>Eukaryota</taxon>
        <taxon>Fungi</taxon>
        <taxon>Fungi incertae sedis</taxon>
        <taxon>Mucoromycota</taxon>
        <taxon>Glomeromycotina</taxon>
        <taxon>Glomeromycetes</taxon>
        <taxon>Glomerales</taxon>
        <taxon>Glomeraceae</taxon>
        <taxon>Rhizophagus</taxon>
    </lineage>
</organism>
<dbReference type="VEuPathDB" id="FungiDB:RhiirA1_471489"/>
<evidence type="ECO:0000313" key="1">
    <source>
        <dbReference type="EMBL" id="PKB94050.1"/>
    </source>
</evidence>
<dbReference type="Proteomes" id="UP000232722">
    <property type="component" value="Unassembled WGS sequence"/>
</dbReference>
<name>A0A2N0NHK4_9GLOM</name>
<reference evidence="1 2" key="2">
    <citation type="submission" date="2017-09" db="EMBL/GenBank/DDBJ databases">
        <title>Extensive intraspecific genome diversity in a model arbuscular mycorrhizal fungus.</title>
        <authorList>
            <person name="Chen E.C."/>
            <person name="Morin E."/>
            <person name="Beaudet D."/>
            <person name="Noel J."/>
            <person name="Ndikumana S."/>
            <person name="Charron P."/>
            <person name="St-Onge C."/>
            <person name="Giorgi J."/>
            <person name="Grigoriev I.V."/>
            <person name="Roux C."/>
            <person name="Martin F.M."/>
            <person name="Corradi N."/>
        </authorList>
    </citation>
    <scope>NUCLEOTIDE SEQUENCE [LARGE SCALE GENOMIC DNA]</scope>
    <source>
        <strain evidence="1 2">A5</strain>
    </source>
</reference>
<comment type="caution">
    <text evidence="1">The sequence shown here is derived from an EMBL/GenBank/DDBJ whole genome shotgun (WGS) entry which is preliminary data.</text>
</comment>
<feature type="non-terminal residue" evidence="1">
    <location>
        <position position="1"/>
    </location>
</feature>
<reference evidence="1 2" key="1">
    <citation type="submission" date="2016-04" db="EMBL/GenBank/DDBJ databases">
        <title>Genome analyses suggest a sexual origin of heterokaryosis in a supposedly ancient asexual fungus.</title>
        <authorList>
            <person name="Ropars J."/>
            <person name="Sedzielewska K."/>
            <person name="Noel J."/>
            <person name="Charron P."/>
            <person name="Farinelli L."/>
            <person name="Marton T."/>
            <person name="Kruger M."/>
            <person name="Pelin A."/>
            <person name="Brachmann A."/>
            <person name="Corradi N."/>
        </authorList>
    </citation>
    <scope>NUCLEOTIDE SEQUENCE [LARGE SCALE GENOMIC DNA]</scope>
    <source>
        <strain evidence="1 2">A5</strain>
    </source>
</reference>
<protein>
    <submittedName>
        <fullName evidence="1">Uncharacterized protein</fullName>
    </submittedName>
</protein>
<sequence length="275" mass="32094">FGSEYINIKPKVPSESIRILGIWFNVNDDKNFMLSQAKSEVKKLINNIKHKRISDKQLQYVFNALIIPTIEYCAQVTILNDRECESIMSPFRRAFRKKLRFSWQMPTAIINHNLIYNIKDIADNQLQAKSTNFLIQLNDTGLLGKITTLRLKQLQHKFWIEDNIVSWYRELQNIVTIDGKTLKPEYKISAVSHFKGYNMAQCEIDRNNIPKKLTFIGIWNNRNNNIEIGVLIIIGHLNVINNVNFRSSVIQLQKCSGYELDNIEQLSEKNYNCNI</sequence>
<gene>
    <name evidence="1" type="ORF">RhiirA5_439676</name>
</gene>
<evidence type="ECO:0000313" key="2">
    <source>
        <dbReference type="Proteomes" id="UP000232722"/>
    </source>
</evidence>
<dbReference type="AlphaFoldDB" id="A0A2N0NHK4"/>
<dbReference type="EMBL" id="LLXJ01006737">
    <property type="protein sequence ID" value="PKB94050.1"/>
    <property type="molecule type" value="Genomic_DNA"/>
</dbReference>
<accession>A0A2N0NHK4</accession>
<proteinExistence type="predicted"/>
<dbReference type="VEuPathDB" id="FungiDB:FUN_005625"/>